<dbReference type="Pfam" id="PF02464">
    <property type="entry name" value="CinA"/>
    <property type="match status" value="1"/>
</dbReference>
<organism evidence="2 3">
    <name type="scientific">Pyxidicoccus parkwayensis</name>
    <dbReference type="NCBI Taxonomy" id="2813578"/>
    <lineage>
        <taxon>Bacteria</taxon>
        <taxon>Pseudomonadati</taxon>
        <taxon>Myxococcota</taxon>
        <taxon>Myxococcia</taxon>
        <taxon>Myxococcales</taxon>
        <taxon>Cystobacterineae</taxon>
        <taxon>Myxococcaceae</taxon>
        <taxon>Pyxidicoccus</taxon>
    </lineage>
</organism>
<evidence type="ECO:0000313" key="3">
    <source>
        <dbReference type="Proteomes" id="UP000662747"/>
    </source>
</evidence>
<proteinExistence type="predicted"/>
<accession>A0ABX7NWY7</accession>
<reference evidence="2 3" key="1">
    <citation type="submission" date="2021-02" db="EMBL/GenBank/DDBJ databases">
        <title>De Novo genome assembly of isolated myxobacteria.</title>
        <authorList>
            <person name="Stevens D.C."/>
        </authorList>
    </citation>
    <scope>NUCLEOTIDE SEQUENCE [LARGE SCALE GENOMIC DNA]</scope>
    <source>
        <strain evidence="3">SCPEA02</strain>
    </source>
</reference>
<dbReference type="NCBIfam" id="TIGR00199">
    <property type="entry name" value="PncC_domain"/>
    <property type="match status" value="1"/>
</dbReference>
<dbReference type="InterPro" id="IPR008136">
    <property type="entry name" value="CinA_C"/>
</dbReference>
<name>A0ABX7NWY7_9BACT</name>
<dbReference type="RefSeq" id="WP_206723559.1">
    <property type="nucleotide sequence ID" value="NZ_CP071090.1"/>
</dbReference>
<dbReference type="InterPro" id="IPR036653">
    <property type="entry name" value="CinA-like_C"/>
</dbReference>
<evidence type="ECO:0000313" key="2">
    <source>
        <dbReference type="EMBL" id="QSQ21982.1"/>
    </source>
</evidence>
<dbReference type="Proteomes" id="UP000662747">
    <property type="component" value="Chromosome"/>
</dbReference>
<keyword evidence="3" id="KW-1185">Reference proteome</keyword>
<dbReference type="SUPFAM" id="SSF142433">
    <property type="entry name" value="CinA-like"/>
    <property type="match status" value="1"/>
</dbReference>
<protein>
    <submittedName>
        <fullName evidence="2">CinA family protein</fullName>
    </submittedName>
</protein>
<gene>
    <name evidence="2" type="ORF">JY651_43715</name>
</gene>
<dbReference type="Gene3D" id="3.90.950.20">
    <property type="entry name" value="CinA-like"/>
    <property type="match status" value="1"/>
</dbReference>
<dbReference type="EMBL" id="CP071090">
    <property type="protein sequence ID" value="QSQ21982.1"/>
    <property type="molecule type" value="Genomic_DNA"/>
</dbReference>
<evidence type="ECO:0000259" key="1">
    <source>
        <dbReference type="Pfam" id="PF02464"/>
    </source>
</evidence>
<sequence>MTGEASNALAAADPLAARVLRRCREAGVRLVLAEACTGGLVCARLTEVAGASAVVERGFIPYSNESKAEQLGMSLALLQTHGSVSAEAVEAQAHAALERSRADWAVAETGIAGPTGGTPQKPVGLAFIAVLRRGGKATVERHVFTGDRSAVRRAISDRALELLLERLGAES</sequence>
<feature type="domain" description="CinA C-terminal" evidence="1">
    <location>
        <begin position="14"/>
        <end position="166"/>
    </location>
</feature>